<evidence type="ECO:0000259" key="1">
    <source>
        <dbReference type="Pfam" id="PF03152"/>
    </source>
</evidence>
<keyword evidence="3" id="KW-1185">Reference proteome</keyword>
<evidence type="ECO:0000313" key="2">
    <source>
        <dbReference type="EMBL" id="OBZ69199.1"/>
    </source>
</evidence>
<feature type="domain" description="Ubiquitin fusion degradation protein UFD1 N-terminal subdomain 1" evidence="1">
    <location>
        <begin position="41"/>
        <end position="89"/>
    </location>
</feature>
<dbReference type="AlphaFoldDB" id="A0A1C7LYV3"/>
<evidence type="ECO:0000313" key="3">
    <source>
        <dbReference type="Proteomes" id="UP000092993"/>
    </source>
</evidence>
<dbReference type="EMBL" id="LUGG01000018">
    <property type="protein sequence ID" value="OBZ69199.1"/>
    <property type="molecule type" value="Genomic_DNA"/>
</dbReference>
<dbReference type="Proteomes" id="UP000092993">
    <property type="component" value="Unassembled WGS sequence"/>
</dbReference>
<gene>
    <name evidence="2" type="ORF">A0H81_10795</name>
</gene>
<accession>A0A1C7LYV3</accession>
<dbReference type="InterPro" id="IPR042299">
    <property type="entry name" value="Ufd1-like_Nn"/>
</dbReference>
<organism evidence="2 3">
    <name type="scientific">Grifola frondosa</name>
    <name type="common">Maitake</name>
    <name type="synonym">Polyporus frondosus</name>
    <dbReference type="NCBI Taxonomy" id="5627"/>
    <lineage>
        <taxon>Eukaryota</taxon>
        <taxon>Fungi</taxon>
        <taxon>Dikarya</taxon>
        <taxon>Basidiomycota</taxon>
        <taxon>Agaricomycotina</taxon>
        <taxon>Agaricomycetes</taxon>
        <taxon>Polyporales</taxon>
        <taxon>Grifolaceae</taxon>
        <taxon>Grifola</taxon>
    </lineage>
</organism>
<protein>
    <recommendedName>
        <fullName evidence="1">Ubiquitin fusion degradation protein UFD1 N-terminal subdomain 1 domain-containing protein</fullName>
    </recommendedName>
</protein>
<proteinExistence type="predicted"/>
<dbReference type="Gene3D" id="2.40.40.50">
    <property type="entry name" value="Ubiquitin fusion degradation protein UFD1, N-terminal domain"/>
    <property type="match status" value="1"/>
</dbReference>
<name>A0A1C7LYV3_GRIFR</name>
<reference evidence="2 3" key="1">
    <citation type="submission" date="2016-03" db="EMBL/GenBank/DDBJ databases">
        <title>Whole genome sequencing of Grifola frondosa 9006-11.</title>
        <authorList>
            <person name="Min B."/>
            <person name="Park H."/>
            <person name="Kim J.-G."/>
            <person name="Cho H."/>
            <person name="Oh Y.-L."/>
            <person name="Kong W.-S."/>
            <person name="Choi I.-G."/>
        </authorList>
    </citation>
    <scope>NUCLEOTIDE SEQUENCE [LARGE SCALE GENOMIC DNA]</scope>
    <source>
        <strain evidence="2 3">9006-11</strain>
    </source>
</reference>
<dbReference type="STRING" id="5627.A0A1C7LYV3"/>
<dbReference type="OrthoDB" id="422728at2759"/>
<dbReference type="InterPro" id="IPR055417">
    <property type="entry name" value="UFD1_N1"/>
</dbReference>
<comment type="caution">
    <text evidence="2">The sequence shown here is derived from an EMBL/GenBank/DDBJ whole genome shotgun (WGS) entry which is preliminary data.</text>
</comment>
<dbReference type="Pfam" id="PF03152">
    <property type="entry name" value="UFD1_N1"/>
    <property type="match status" value="1"/>
</dbReference>
<sequence length="91" mass="9712">MDMFDQNHFGAGGPGGLFAQFAQGFGGALGHRMGRPNPNAYDEYLKAYSVAMLPGKAREYLSYGGKIIMPPSALANLTSMDLESPLDVQIA</sequence>